<dbReference type="AlphaFoldDB" id="A0A8H5B7E9"/>
<organism evidence="1 2">
    <name type="scientific">Psilocybe cf. subviscida</name>
    <dbReference type="NCBI Taxonomy" id="2480587"/>
    <lineage>
        <taxon>Eukaryota</taxon>
        <taxon>Fungi</taxon>
        <taxon>Dikarya</taxon>
        <taxon>Basidiomycota</taxon>
        <taxon>Agaricomycotina</taxon>
        <taxon>Agaricomycetes</taxon>
        <taxon>Agaricomycetidae</taxon>
        <taxon>Agaricales</taxon>
        <taxon>Agaricineae</taxon>
        <taxon>Strophariaceae</taxon>
        <taxon>Psilocybe</taxon>
    </lineage>
</organism>
<accession>A0A8H5B7E9</accession>
<dbReference type="Proteomes" id="UP000567179">
    <property type="component" value="Unassembled WGS sequence"/>
</dbReference>
<proteinExistence type="predicted"/>
<comment type="caution">
    <text evidence="1">The sequence shown here is derived from an EMBL/GenBank/DDBJ whole genome shotgun (WGS) entry which is preliminary data.</text>
</comment>
<keyword evidence="2" id="KW-1185">Reference proteome</keyword>
<protein>
    <submittedName>
        <fullName evidence="1">Uncharacterized protein</fullName>
    </submittedName>
</protein>
<name>A0A8H5B7E9_9AGAR</name>
<sequence>MNPYYWYPTAPYYGPYYTTYYSSYYYVRRRRRPSYNVTYILGGNDSPEHQSNTTDDESECDETLACLLCKARPTLGRYYLCGETCKQTAMNSAPLILEVPAGHHIYEEVEEKFRSAWKSSAAMPTIKKVYRVVDAPGYRSAYDSYKK</sequence>
<evidence type="ECO:0000313" key="2">
    <source>
        <dbReference type="Proteomes" id="UP000567179"/>
    </source>
</evidence>
<dbReference type="OrthoDB" id="9514740at2759"/>
<dbReference type="EMBL" id="JAACJJ010000031">
    <property type="protein sequence ID" value="KAF5317970.1"/>
    <property type="molecule type" value="Genomic_DNA"/>
</dbReference>
<gene>
    <name evidence="1" type="ORF">D9619_012278</name>
</gene>
<reference evidence="1 2" key="1">
    <citation type="journal article" date="2020" name="ISME J.">
        <title>Uncovering the hidden diversity of litter-decomposition mechanisms in mushroom-forming fungi.</title>
        <authorList>
            <person name="Floudas D."/>
            <person name="Bentzer J."/>
            <person name="Ahren D."/>
            <person name="Johansson T."/>
            <person name="Persson P."/>
            <person name="Tunlid A."/>
        </authorList>
    </citation>
    <scope>NUCLEOTIDE SEQUENCE [LARGE SCALE GENOMIC DNA]</scope>
    <source>
        <strain evidence="1 2">CBS 101986</strain>
    </source>
</reference>
<evidence type="ECO:0000313" key="1">
    <source>
        <dbReference type="EMBL" id="KAF5317970.1"/>
    </source>
</evidence>